<dbReference type="AlphaFoldDB" id="A0A2R5G2D1"/>
<dbReference type="CDD" id="cd05819">
    <property type="entry name" value="NHL"/>
    <property type="match status" value="1"/>
</dbReference>
<evidence type="ECO:0000256" key="4">
    <source>
        <dbReference type="SAM" id="MobiDB-lite"/>
    </source>
</evidence>
<protein>
    <submittedName>
        <fullName evidence="5">E3 ubiquitin-protein ligase TRIM71</fullName>
    </submittedName>
</protein>
<dbReference type="PANTHER" id="PTHR24104">
    <property type="entry name" value="E3 UBIQUITIN-PROTEIN LIGASE NHLRC1-RELATED"/>
    <property type="match status" value="1"/>
</dbReference>
<dbReference type="OrthoDB" id="342730at2759"/>
<name>A0A2R5G2D1_9STRA</name>
<dbReference type="Gene3D" id="2.120.10.30">
    <property type="entry name" value="TolB, C-terminal domain"/>
    <property type="match status" value="2"/>
</dbReference>
<dbReference type="PANTHER" id="PTHR24104:SF25">
    <property type="entry name" value="PROTEIN LIN-41"/>
    <property type="match status" value="1"/>
</dbReference>
<reference evidence="5 6" key="1">
    <citation type="submission" date="2017-12" db="EMBL/GenBank/DDBJ databases">
        <title>Sequencing, de novo assembly and annotation of complete genome of a new Thraustochytrid species, strain FCC1311.</title>
        <authorList>
            <person name="Sedici K."/>
            <person name="Godart F."/>
            <person name="Aiese Cigliano R."/>
            <person name="Sanseverino W."/>
            <person name="Barakat M."/>
            <person name="Ortet P."/>
            <person name="Marechal E."/>
            <person name="Cagnac O."/>
            <person name="Amato A."/>
        </authorList>
    </citation>
    <scope>NUCLEOTIDE SEQUENCE [LARGE SCALE GENOMIC DNA]</scope>
</reference>
<evidence type="ECO:0000313" key="5">
    <source>
        <dbReference type="EMBL" id="GBG25176.1"/>
    </source>
</evidence>
<gene>
    <name evidence="5" type="ORF">FCC1311_013932</name>
</gene>
<evidence type="ECO:0000313" key="6">
    <source>
        <dbReference type="Proteomes" id="UP000241890"/>
    </source>
</evidence>
<dbReference type="InParanoid" id="A0A2R5G2D1"/>
<dbReference type="InterPro" id="IPR001258">
    <property type="entry name" value="NHL_repeat"/>
</dbReference>
<dbReference type="Proteomes" id="UP000241890">
    <property type="component" value="Unassembled WGS sequence"/>
</dbReference>
<keyword evidence="6" id="KW-1185">Reference proteome</keyword>
<feature type="repeat" description="NHL" evidence="2">
    <location>
        <begin position="146"/>
        <end position="190"/>
    </location>
</feature>
<feature type="compositionally biased region" description="Acidic residues" evidence="4">
    <location>
        <begin position="286"/>
        <end position="302"/>
    </location>
</feature>
<comment type="caution">
    <text evidence="5">The sequence shown here is derived from an EMBL/GenBank/DDBJ whole genome shotgun (WGS) entry which is preliminary data.</text>
</comment>
<proteinExistence type="predicted"/>
<accession>A0A2R5G2D1</accession>
<keyword evidence="3" id="KW-0175">Coiled coil</keyword>
<organism evidence="5 6">
    <name type="scientific">Hondaea fermentalgiana</name>
    <dbReference type="NCBI Taxonomy" id="2315210"/>
    <lineage>
        <taxon>Eukaryota</taxon>
        <taxon>Sar</taxon>
        <taxon>Stramenopiles</taxon>
        <taxon>Bigyra</taxon>
        <taxon>Labyrinthulomycetes</taxon>
        <taxon>Thraustochytrida</taxon>
        <taxon>Thraustochytriidae</taxon>
        <taxon>Hondaea</taxon>
    </lineage>
</organism>
<sequence>MFVRKWTSGRGRHAVATSEKGHVYVSEHGLSDVRDESARTGPRVEKFSTAGNLLATLRNDSMCLPEAIAVRANSSEPEAEDVFVLDASDVAVLKFRVCGAKVELVNRIHCDALCTPAGLALHRDRLVITDAETHQVHVLSMEGRLHTSFGSEGVGPGQFAAPSGVAVCASRGEIFVCDTGNDRIQVFRMNGDFVRSWGASGESNGFFRRPVSVAISESLGVVAIADRDNNRIQAFDSVTLGRLVWVISAHIEKPSAIAFDIDDDVLVADAHGAQWFAPPGDGDSSSSEEEENVAENDEEQADVEACQDPLLLEERLIELRIIRKDLERSLPDMRHQVADLEQLASKRKRQAQRLEETLDGSIVDVPQLSERCQGLRDQVEACEGEITRMAAEHKLRLIQMSEDKAKIAAALSKASMELESLRHQIGRAHLRNKLAEEHVEGNREDTEELMTLRQTFASLGGEEKLVRLAFASVLAQGQHDLDCEQVLHALRFCAQFVIGKSDAVRSLTLGDVEQYVSLVTQADTSTDPLRLNFAGFREAFYDLHKPRTTFGKEQRS</sequence>
<dbReference type="SUPFAM" id="SSF63829">
    <property type="entry name" value="Calcium-dependent phosphotriesterase"/>
    <property type="match status" value="1"/>
</dbReference>
<dbReference type="PROSITE" id="PS51125">
    <property type="entry name" value="NHL"/>
    <property type="match status" value="1"/>
</dbReference>
<dbReference type="InterPro" id="IPR050952">
    <property type="entry name" value="TRIM-NHL_E3_ligases"/>
</dbReference>
<dbReference type="EMBL" id="BEYU01000012">
    <property type="protein sequence ID" value="GBG25176.1"/>
    <property type="molecule type" value="Genomic_DNA"/>
</dbReference>
<dbReference type="GO" id="GO:0008270">
    <property type="term" value="F:zinc ion binding"/>
    <property type="evidence" value="ECO:0007669"/>
    <property type="project" value="UniProtKB-KW"/>
</dbReference>
<keyword evidence="1" id="KW-0677">Repeat</keyword>
<dbReference type="Pfam" id="PF01436">
    <property type="entry name" value="NHL"/>
    <property type="match status" value="2"/>
</dbReference>
<evidence type="ECO:0000256" key="3">
    <source>
        <dbReference type="SAM" id="Coils"/>
    </source>
</evidence>
<feature type="region of interest" description="Disordered" evidence="4">
    <location>
        <begin position="276"/>
        <end position="304"/>
    </location>
</feature>
<evidence type="ECO:0000256" key="1">
    <source>
        <dbReference type="ARBA" id="ARBA00022737"/>
    </source>
</evidence>
<evidence type="ECO:0000256" key="2">
    <source>
        <dbReference type="PROSITE-ProRule" id="PRU00504"/>
    </source>
</evidence>
<feature type="coiled-coil region" evidence="3">
    <location>
        <begin position="323"/>
        <end position="392"/>
    </location>
</feature>
<dbReference type="InterPro" id="IPR011042">
    <property type="entry name" value="6-blade_b-propeller_TolB-like"/>
</dbReference>